<reference evidence="7 8" key="1">
    <citation type="journal article" date="2023" name="G3 (Bethesda)">
        <title>A high-quality reference genome for the fission yeast Schizosaccharomyces osmophilus.</title>
        <authorList>
            <person name="Jia G.S."/>
            <person name="Zhang W.C."/>
            <person name="Liang Y."/>
            <person name="Liu X.H."/>
            <person name="Rhind N."/>
            <person name="Pidoux A."/>
            <person name="Brysch-Herzberg M."/>
            <person name="Du L.L."/>
        </authorList>
    </citation>
    <scope>NUCLEOTIDE SEQUENCE [LARGE SCALE GENOMIC DNA]</scope>
    <source>
        <strain evidence="7 8">CBS 15793</strain>
    </source>
</reference>
<dbReference type="EMBL" id="CP115612">
    <property type="protein sequence ID" value="WBW73657.1"/>
    <property type="molecule type" value="Genomic_DNA"/>
</dbReference>
<evidence type="ECO:0000313" key="7">
    <source>
        <dbReference type="EMBL" id="WBW73657.1"/>
    </source>
</evidence>
<dbReference type="Pfam" id="PF02902">
    <property type="entry name" value="Peptidase_C48"/>
    <property type="match status" value="1"/>
</dbReference>
<dbReference type="InterPro" id="IPR003653">
    <property type="entry name" value="Peptidase_C48_C"/>
</dbReference>
<dbReference type="KEGG" id="som:SOMG_03198"/>
<dbReference type="AlphaFoldDB" id="A0AAE9WC57"/>
<feature type="region of interest" description="Disordered" evidence="5">
    <location>
        <begin position="1"/>
        <end position="21"/>
    </location>
</feature>
<comment type="similarity">
    <text evidence="1">Belongs to the peptidase C48 family.</text>
</comment>
<feature type="region of interest" description="Disordered" evidence="5">
    <location>
        <begin position="178"/>
        <end position="227"/>
    </location>
</feature>
<dbReference type="InterPro" id="IPR038765">
    <property type="entry name" value="Papain-like_cys_pep_sf"/>
</dbReference>
<dbReference type="PANTHER" id="PTHR12606">
    <property type="entry name" value="SENTRIN/SUMO-SPECIFIC PROTEASE"/>
    <property type="match status" value="1"/>
</dbReference>
<keyword evidence="8" id="KW-1185">Reference proteome</keyword>
<organism evidence="7 8">
    <name type="scientific">Schizosaccharomyces osmophilus</name>
    <dbReference type="NCBI Taxonomy" id="2545709"/>
    <lineage>
        <taxon>Eukaryota</taxon>
        <taxon>Fungi</taxon>
        <taxon>Dikarya</taxon>
        <taxon>Ascomycota</taxon>
        <taxon>Taphrinomycotina</taxon>
        <taxon>Schizosaccharomycetes</taxon>
        <taxon>Schizosaccharomycetales</taxon>
        <taxon>Schizosaccharomycetaceae</taxon>
        <taxon>Schizosaccharomyces</taxon>
    </lineage>
</organism>
<feature type="region of interest" description="Disordered" evidence="5">
    <location>
        <begin position="54"/>
        <end position="81"/>
    </location>
</feature>
<name>A0AAE9WC57_9SCHI</name>
<dbReference type="PROSITE" id="PS50600">
    <property type="entry name" value="ULP_PROTEASE"/>
    <property type="match status" value="1"/>
</dbReference>
<evidence type="ECO:0000313" key="8">
    <source>
        <dbReference type="Proteomes" id="UP001212411"/>
    </source>
</evidence>
<dbReference type="GO" id="GO:0080090">
    <property type="term" value="P:regulation of primary metabolic process"/>
    <property type="evidence" value="ECO:0007669"/>
    <property type="project" value="UniProtKB-ARBA"/>
</dbReference>
<dbReference type="Gene3D" id="3.40.395.10">
    <property type="entry name" value="Adenoviral Proteinase, Chain A"/>
    <property type="match status" value="1"/>
</dbReference>
<dbReference type="PANTHER" id="PTHR12606:SF141">
    <property type="entry name" value="GH15225P-RELATED"/>
    <property type="match status" value="1"/>
</dbReference>
<protein>
    <submittedName>
        <fullName evidence="7">SUMO deconjugating enzyme Ulp1</fullName>
    </submittedName>
</protein>
<dbReference type="SUPFAM" id="SSF54001">
    <property type="entry name" value="Cysteine proteinases"/>
    <property type="match status" value="1"/>
</dbReference>
<feature type="compositionally biased region" description="Polar residues" evidence="5">
    <location>
        <begin position="203"/>
        <end position="213"/>
    </location>
</feature>
<dbReference type="FunFam" id="3.40.395.10:FF:000001">
    <property type="entry name" value="Sentrin-specific protease 1"/>
    <property type="match status" value="1"/>
</dbReference>
<feature type="compositionally biased region" description="Polar residues" evidence="5">
    <location>
        <begin position="59"/>
        <end position="76"/>
    </location>
</feature>
<keyword evidence="3" id="KW-0378">Hydrolase</keyword>
<dbReference type="RefSeq" id="XP_056037900.1">
    <property type="nucleotide sequence ID" value="XM_056181989.1"/>
</dbReference>
<keyword evidence="4" id="KW-0788">Thiol protease</keyword>
<keyword evidence="2" id="KW-0645">Protease</keyword>
<gene>
    <name evidence="7" type="primary">ulp1</name>
    <name evidence="7" type="ORF">SOMG_03198</name>
</gene>
<dbReference type="GO" id="GO:0005634">
    <property type="term" value="C:nucleus"/>
    <property type="evidence" value="ECO:0007669"/>
    <property type="project" value="TreeGrafter"/>
</dbReference>
<accession>A0AAE9WC57</accession>
<sequence>MIHERNATKRSHPDDAASLEEQKKRKKTLFNTFVGICSRTVTYAKVFLTGTSMADMDSTAGNTSPSLSGESATYPSGSAEAQGVAHDQSLASFATNSGGNGHFKKEKNIQILNAHRKMDPITKQHLFHPSMHGSAASGFHELSPQSFRASRLQYIPRPHQSSRRLSTTDRLKLAVSQETAEGMVPSGHSPFRRNETEGLGTSREPSSSLNSKIYPSLHPAGPKQGNVSKLHESKFVTPSSQIHDSKMRIRSSHLPFTATMKRSIDKNLTPWRPPPRLVSTEQHPHPSGFPLSSDLDNENSLLQLIRKLKEKQTEAFHDWNEVDFLQLKGLHVTPPPVRPKFVSLLEFPEEAKKRALHLLNDNDLPRSSYTEPIITKYNIPIMIRDLRTLKNRQWLNDEVINFYMNLLSDRSRSDSSLPRVHVYNTFFYTTLQRKGYAGVRRWARKASMKIADFDCVLVPVHLDVHWCMAAINKKKKRFEYWDSLAGSPGKVFDLLKEYYVAETKGSVDITDWENYVDHNSPKQQNGYDCGVFACKTAECLAREVPLQFSQRNMPELRLRMAASIIDARIY</sequence>
<evidence type="ECO:0000256" key="3">
    <source>
        <dbReference type="ARBA" id="ARBA00022801"/>
    </source>
</evidence>
<dbReference type="GO" id="GO:0006508">
    <property type="term" value="P:proteolysis"/>
    <property type="evidence" value="ECO:0007669"/>
    <property type="project" value="UniProtKB-KW"/>
</dbReference>
<evidence type="ECO:0000256" key="1">
    <source>
        <dbReference type="ARBA" id="ARBA00005234"/>
    </source>
</evidence>
<dbReference type="GeneID" id="80876678"/>
<evidence type="ECO:0000256" key="4">
    <source>
        <dbReference type="ARBA" id="ARBA00022807"/>
    </source>
</evidence>
<evidence type="ECO:0000256" key="5">
    <source>
        <dbReference type="SAM" id="MobiDB-lite"/>
    </source>
</evidence>
<feature type="domain" description="Ubiquitin-like protease family profile" evidence="6">
    <location>
        <begin position="379"/>
        <end position="540"/>
    </location>
</feature>
<dbReference type="GO" id="GO:0016926">
    <property type="term" value="P:protein desumoylation"/>
    <property type="evidence" value="ECO:0007669"/>
    <property type="project" value="TreeGrafter"/>
</dbReference>
<evidence type="ECO:0000256" key="2">
    <source>
        <dbReference type="ARBA" id="ARBA00022670"/>
    </source>
</evidence>
<evidence type="ECO:0000259" key="6">
    <source>
        <dbReference type="PROSITE" id="PS50600"/>
    </source>
</evidence>
<dbReference type="Proteomes" id="UP001212411">
    <property type="component" value="Chromosome 2"/>
</dbReference>
<dbReference type="GO" id="GO:0016929">
    <property type="term" value="F:deSUMOylase activity"/>
    <property type="evidence" value="ECO:0007669"/>
    <property type="project" value="TreeGrafter"/>
</dbReference>
<proteinExistence type="inferred from homology"/>
<dbReference type="GO" id="GO:0060255">
    <property type="term" value="P:regulation of macromolecule metabolic process"/>
    <property type="evidence" value="ECO:0007669"/>
    <property type="project" value="UniProtKB-ARBA"/>
</dbReference>